<dbReference type="SUPFAM" id="SSF55961">
    <property type="entry name" value="Bet v1-like"/>
    <property type="match status" value="1"/>
</dbReference>
<comment type="caution">
    <text evidence="1">The sequence shown here is derived from an EMBL/GenBank/DDBJ whole genome shotgun (WGS) entry which is preliminary data.</text>
</comment>
<dbReference type="Proteomes" id="UP000547510">
    <property type="component" value="Unassembled WGS sequence"/>
</dbReference>
<reference evidence="1 2" key="1">
    <citation type="submission" date="2020-08" db="EMBL/GenBank/DDBJ databases">
        <title>Genomic Encyclopedia of Type Strains, Phase III (KMG-III): the genomes of soil and plant-associated and newly described type strains.</title>
        <authorList>
            <person name="Whitman W."/>
        </authorList>
    </citation>
    <scope>NUCLEOTIDE SEQUENCE [LARGE SCALE GENOMIC DNA]</scope>
    <source>
        <strain evidence="1 2">CECT 8640</strain>
    </source>
</reference>
<accession>A0A841CIG2</accession>
<gene>
    <name evidence="1" type="ORF">FHS29_003403</name>
</gene>
<protein>
    <submittedName>
        <fullName evidence="1">Uncharacterized protein</fullName>
    </submittedName>
</protein>
<name>A0A841CIG2_9PSEU</name>
<dbReference type="AlphaFoldDB" id="A0A841CIG2"/>
<organism evidence="1 2">
    <name type="scientific">Saccharothrix tamanrassetensis</name>
    <dbReference type="NCBI Taxonomy" id="1051531"/>
    <lineage>
        <taxon>Bacteria</taxon>
        <taxon>Bacillati</taxon>
        <taxon>Actinomycetota</taxon>
        <taxon>Actinomycetes</taxon>
        <taxon>Pseudonocardiales</taxon>
        <taxon>Pseudonocardiaceae</taxon>
        <taxon>Saccharothrix</taxon>
    </lineage>
</organism>
<evidence type="ECO:0000313" key="1">
    <source>
        <dbReference type="EMBL" id="MBB5956810.1"/>
    </source>
</evidence>
<proteinExistence type="predicted"/>
<evidence type="ECO:0000313" key="2">
    <source>
        <dbReference type="Proteomes" id="UP000547510"/>
    </source>
</evidence>
<dbReference type="RefSeq" id="WP_184691608.1">
    <property type="nucleotide sequence ID" value="NZ_JACHJN010000005.1"/>
</dbReference>
<sequence length="118" mass="12760">MRRDIPALPDLVFATAAEPQRLAGWLPPPLELVGINDDVLILREDSRLVQVRLAADLDHLVLSWTPLADLPCTGTLRVSPLGAGRSVAELEVHHPDETLAARLLEALAKEVEATFTAG</sequence>
<keyword evidence="2" id="KW-1185">Reference proteome</keyword>
<dbReference type="EMBL" id="JACHJN010000005">
    <property type="protein sequence ID" value="MBB5956810.1"/>
    <property type="molecule type" value="Genomic_DNA"/>
</dbReference>